<proteinExistence type="predicted"/>
<comment type="caution">
    <text evidence="1">The sequence shown here is derived from an EMBL/GenBank/DDBJ whole genome shotgun (WGS) entry which is preliminary data.</text>
</comment>
<dbReference type="Proteomes" id="UP000447434">
    <property type="component" value="Chromosome 6"/>
</dbReference>
<keyword evidence="2" id="KW-1185">Reference proteome</keyword>
<protein>
    <submittedName>
        <fullName evidence="1">Uncharacterized protein</fullName>
    </submittedName>
</protein>
<gene>
    <name evidence="1" type="ORF">Lalb_Chr06g0172511</name>
</gene>
<organism evidence="1 2">
    <name type="scientific">Lupinus albus</name>
    <name type="common">White lupine</name>
    <name type="synonym">Lupinus termis</name>
    <dbReference type="NCBI Taxonomy" id="3870"/>
    <lineage>
        <taxon>Eukaryota</taxon>
        <taxon>Viridiplantae</taxon>
        <taxon>Streptophyta</taxon>
        <taxon>Embryophyta</taxon>
        <taxon>Tracheophyta</taxon>
        <taxon>Spermatophyta</taxon>
        <taxon>Magnoliopsida</taxon>
        <taxon>eudicotyledons</taxon>
        <taxon>Gunneridae</taxon>
        <taxon>Pentapetalae</taxon>
        <taxon>rosids</taxon>
        <taxon>fabids</taxon>
        <taxon>Fabales</taxon>
        <taxon>Fabaceae</taxon>
        <taxon>Papilionoideae</taxon>
        <taxon>50 kb inversion clade</taxon>
        <taxon>genistoids sensu lato</taxon>
        <taxon>core genistoids</taxon>
        <taxon>Genisteae</taxon>
        <taxon>Lupinus</taxon>
    </lineage>
</organism>
<dbReference type="AlphaFoldDB" id="A0A6A4QEB2"/>
<reference evidence="2" key="1">
    <citation type="journal article" date="2020" name="Nat. Commun.">
        <title>Genome sequence of the cluster root forming white lupin.</title>
        <authorList>
            <person name="Hufnagel B."/>
            <person name="Marques A."/>
            <person name="Soriano A."/>
            <person name="Marques L."/>
            <person name="Divol F."/>
            <person name="Doumas P."/>
            <person name="Sallet E."/>
            <person name="Mancinotti D."/>
            <person name="Carrere S."/>
            <person name="Marande W."/>
            <person name="Arribat S."/>
            <person name="Keller J."/>
            <person name="Huneau C."/>
            <person name="Blein T."/>
            <person name="Aime D."/>
            <person name="Laguerre M."/>
            <person name="Taylor J."/>
            <person name="Schubert V."/>
            <person name="Nelson M."/>
            <person name="Geu-Flores F."/>
            <person name="Crespi M."/>
            <person name="Gallardo-Guerrero K."/>
            <person name="Delaux P.-M."/>
            <person name="Salse J."/>
            <person name="Berges H."/>
            <person name="Guyot R."/>
            <person name="Gouzy J."/>
            <person name="Peret B."/>
        </authorList>
    </citation>
    <scope>NUCLEOTIDE SEQUENCE [LARGE SCALE GENOMIC DNA]</scope>
    <source>
        <strain evidence="2">cv. Amiga</strain>
    </source>
</reference>
<name>A0A6A4QEB2_LUPAL</name>
<dbReference type="EMBL" id="WOCE01000006">
    <property type="protein sequence ID" value="KAE9612388.1"/>
    <property type="molecule type" value="Genomic_DNA"/>
</dbReference>
<evidence type="ECO:0000313" key="2">
    <source>
        <dbReference type="Proteomes" id="UP000447434"/>
    </source>
</evidence>
<evidence type="ECO:0000313" key="1">
    <source>
        <dbReference type="EMBL" id="KAE9612388.1"/>
    </source>
</evidence>
<sequence length="67" mass="7666">MSLWCNSQSKLAAKDNNTHIVFSFANTHLFPTIFSPSGKSAISHVPCLIFFQCCHFFHHYLFPFSTL</sequence>
<accession>A0A6A4QEB2</accession>